<dbReference type="RefSeq" id="WP_145772000.1">
    <property type="nucleotide sequence ID" value="NZ_LR778301.1"/>
</dbReference>
<dbReference type="InterPro" id="IPR011701">
    <property type="entry name" value="MFS"/>
</dbReference>
<name>A0A6S6XYW5_9PROT</name>
<dbReference type="KEGG" id="doe:DENOEST_2412"/>
<dbReference type="InterPro" id="IPR020846">
    <property type="entry name" value="MFS_dom"/>
</dbReference>
<feature type="domain" description="Major facilitator superfamily (MFS) profile" evidence="8">
    <location>
        <begin position="19"/>
        <end position="471"/>
    </location>
</feature>
<evidence type="ECO:0000256" key="4">
    <source>
        <dbReference type="ARBA" id="ARBA00022475"/>
    </source>
</evidence>
<dbReference type="GO" id="GO:0022857">
    <property type="term" value="F:transmembrane transporter activity"/>
    <property type="evidence" value="ECO:0007669"/>
    <property type="project" value="InterPro"/>
</dbReference>
<dbReference type="NCBIfam" id="TIGR00711">
    <property type="entry name" value="efflux_EmrB"/>
    <property type="match status" value="1"/>
</dbReference>
<dbReference type="PROSITE" id="PS50850">
    <property type="entry name" value="MFS"/>
    <property type="match status" value="1"/>
</dbReference>
<keyword evidence="3" id="KW-0813">Transport</keyword>
<reference evidence="9 10" key="1">
    <citation type="submission" date="2020-03" db="EMBL/GenBank/DDBJ databases">
        <authorList>
            <consortium name="Genoscope - CEA"/>
            <person name="William W."/>
        </authorList>
    </citation>
    <scope>NUCLEOTIDE SEQUENCE [LARGE SCALE GENOMIC DNA]</scope>
    <source>
        <strain evidence="10">DSM 16959</strain>
    </source>
</reference>
<dbReference type="EMBL" id="LR778301">
    <property type="protein sequence ID" value="CAB1369577.1"/>
    <property type="molecule type" value="Genomic_DNA"/>
</dbReference>
<protein>
    <submittedName>
        <fullName evidence="9">MFS transporter</fullName>
    </submittedName>
</protein>
<evidence type="ECO:0000313" key="9">
    <source>
        <dbReference type="EMBL" id="CAB1369577.1"/>
    </source>
</evidence>
<dbReference type="Pfam" id="PF07690">
    <property type="entry name" value="MFS_1"/>
    <property type="match status" value="1"/>
</dbReference>
<keyword evidence="6" id="KW-1133">Transmembrane helix</keyword>
<dbReference type="InterPro" id="IPR004638">
    <property type="entry name" value="EmrB-like"/>
</dbReference>
<comment type="subcellular location">
    <subcellularLocation>
        <location evidence="1">Cell membrane</location>
        <topology evidence="1">Multi-pass membrane protein</topology>
    </subcellularLocation>
</comment>
<keyword evidence="10" id="KW-1185">Reference proteome</keyword>
<dbReference type="OrthoDB" id="9807274at2"/>
<keyword evidence="5" id="KW-0812">Transmembrane</keyword>
<dbReference type="Proteomes" id="UP000515733">
    <property type="component" value="Chromosome"/>
</dbReference>
<evidence type="ECO:0000256" key="3">
    <source>
        <dbReference type="ARBA" id="ARBA00022448"/>
    </source>
</evidence>
<dbReference type="GO" id="GO:0005886">
    <property type="term" value="C:plasma membrane"/>
    <property type="evidence" value="ECO:0007669"/>
    <property type="project" value="UniProtKB-SubCell"/>
</dbReference>
<keyword evidence="4" id="KW-1003">Cell membrane</keyword>
<evidence type="ECO:0000256" key="7">
    <source>
        <dbReference type="ARBA" id="ARBA00023136"/>
    </source>
</evidence>
<gene>
    <name evidence="9" type="primary">emrB</name>
    <name evidence="9" type="ORF">DENOEST_2412</name>
</gene>
<dbReference type="InterPro" id="IPR036259">
    <property type="entry name" value="MFS_trans_sf"/>
</dbReference>
<dbReference type="PANTHER" id="PTHR42718">
    <property type="entry name" value="MAJOR FACILITATOR SUPERFAMILY MULTIDRUG TRANSPORTER MFSC"/>
    <property type="match status" value="1"/>
</dbReference>
<keyword evidence="7" id="KW-0472">Membrane</keyword>
<evidence type="ECO:0000259" key="8">
    <source>
        <dbReference type="PROSITE" id="PS50850"/>
    </source>
</evidence>
<comment type="similarity">
    <text evidence="2">Belongs to the major facilitator superfamily. EmrB family.</text>
</comment>
<organism evidence="9 10">
    <name type="scientific">Denitratisoma oestradiolicum</name>
    <dbReference type="NCBI Taxonomy" id="311182"/>
    <lineage>
        <taxon>Bacteria</taxon>
        <taxon>Pseudomonadati</taxon>
        <taxon>Pseudomonadota</taxon>
        <taxon>Betaproteobacteria</taxon>
        <taxon>Nitrosomonadales</taxon>
        <taxon>Sterolibacteriaceae</taxon>
        <taxon>Denitratisoma</taxon>
    </lineage>
</organism>
<evidence type="ECO:0000256" key="1">
    <source>
        <dbReference type="ARBA" id="ARBA00004651"/>
    </source>
</evidence>
<evidence type="ECO:0000313" key="10">
    <source>
        <dbReference type="Proteomes" id="UP000515733"/>
    </source>
</evidence>
<dbReference type="Gene3D" id="1.20.1720.10">
    <property type="entry name" value="Multidrug resistance protein D"/>
    <property type="match status" value="1"/>
</dbReference>
<dbReference type="SUPFAM" id="SSF103473">
    <property type="entry name" value="MFS general substrate transporter"/>
    <property type="match status" value="1"/>
</dbReference>
<accession>A0A6S6XYW5</accession>
<evidence type="ECO:0000256" key="2">
    <source>
        <dbReference type="ARBA" id="ARBA00008537"/>
    </source>
</evidence>
<proteinExistence type="inferred from homology"/>
<sequence>MALEGHHLPPIEGIRRIWVSLVIAIVGFVNTLEMSVAYLALPSIAGDLGVSPPQATWVITSFAVTCAVVTPLSGWLSARVGQVRLFIATLLLFALTSLLCGLANSLPLLIIARCLQGAVVAPMMPVSFALLLQAYPPNRTAQAMSISMVAMMCAPIVGPVIGGWLTEHFSWPWIFYINVPIGLGVAALSWQLFRDRESPRIRLPVDIIGLVLLCIWVGALQIMLDKGREQNWFESSEIQLLGVTSLVALGYFLIWEWYEKHPIVDVRLFANRSFMRGVVVNSLWAFVYLGNMLLLPLWLQQSAGYTATWAGLVVAPGGIAAVLMQPFAHRLLQRGGVRVLGSCGLAMLALSASLRAGFTSGIAPEHVLLAQVFNGIGSTCFTLASSMMIFSGLSQWQIASATGMASFARLMAIATGTSFAVTYWDRHTMLHRGDLITHITPDSSGVGEFLSVSPVGAEAPALSLSLIDRLLMVQAQTLAANDYNWLSVMLFIGLISLVWLSPGGAGRGTKNIDVSAH</sequence>
<evidence type="ECO:0000256" key="5">
    <source>
        <dbReference type="ARBA" id="ARBA00022692"/>
    </source>
</evidence>
<evidence type="ECO:0000256" key="6">
    <source>
        <dbReference type="ARBA" id="ARBA00022989"/>
    </source>
</evidence>
<dbReference type="PANTHER" id="PTHR42718:SF9">
    <property type="entry name" value="MAJOR FACILITATOR SUPERFAMILY MULTIDRUG TRANSPORTER MFSC"/>
    <property type="match status" value="1"/>
</dbReference>
<dbReference type="AlphaFoldDB" id="A0A6S6XYW5"/>
<dbReference type="Gene3D" id="1.20.1250.20">
    <property type="entry name" value="MFS general substrate transporter like domains"/>
    <property type="match status" value="1"/>
</dbReference>